<feature type="compositionally biased region" description="Basic residues" evidence="1">
    <location>
        <begin position="81"/>
        <end position="90"/>
    </location>
</feature>
<reference evidence="2" key="1">
    <citation type="submission" date="2020-02" db="EMBL/GenBank/DDBJ databases">
        <authorList>
            <person name="Meier V. D."/>
        </authorList>
    </citation>
    <scope>NUCLEOTIDE SEQUENCE</scope>
    <source>
        <strain evidence="2">AVDCRST_MAG76</strain>
    </source>
</reference>
<evidence type="ECO:0000313" key="2">
    <source>
        <dbReference type="EMBL" id="CAA9240683.1"/>
    </source>
</evidence>
<dbReference type="EMBL" id="CADCSZ010000106">
    <property type="protein sequence ID" value="CAA9240683.1"/>
    <property type="molecule type" value="Genomic_DNA"/>
</dbReference>
<gene>
    <name evidence="2" type="ORF">AVDCRST_MAG76-1749</name>
</gene>
<protein>
    <submittedName>
        <fullName evidence="2">Uncharacterized protein</fullName>
    </submittedName>
</protein>
<feature type="compositionally biased region" description="Low complexity" evidence="1">
    <location>
        <begin position="50"/>
        <end position="59"/>
    </location>
</feature>
<feature type="non-terminal residue" evidence="2">
    <location>
        <position position="1"/>
    </location>
</feature>
<feature type="compositionally biased region" description="Low complexity" evidence="1">
    <location>
        <begin position="1"/>
        <end position="16"/>
    </location>
</feature>
<accession>A0A6J4I2E5</accession>
<evidence type="ECO:0000256" key="1">
    <source>
        <dbReference type="SAM" id="MobiDB-lite"/>
    </source>
</evidence>
<sequence>CAGAASRTPSRWSSVPSVPPAAPWLWPGGPVTSSGAAPRPGRGPPPTRPTPTSSARSGTIQPWCWAHHRSCEPRRPPERSPRRRERCSRR</sequence>
<organism evidence="2">
    <name type="scientific">uncultured Acidimicrobiales bacterium</name>
    <dbReference type="NCBI Taxonomy" id="310071"/>
    <lineage>
        <taxon>Bacteria</taxon>
        <taxon>Bacillati</taxon>
        <taxon>Actinomycetota</taxon>
        <taxon>Acidimicrobiia</taxon>
        <taxon>Acidimicrobiales</taxon>
        <taxon>environmental samples</taxon>
    </lineage>
</organism>
<name>A0A6J4I2E5_9ACTN</name>
<feature type="compositionally biased region" description="Low complexity" evidence="1">
    <location>
        <begin position="23"/>
        <end position="40"/>
    </location>
</feature>
<feature type="non-terminal residue" evidence="2">
    <location>
        <position position="90"/>
    </location>
</feature>
<dbReference type="AlphaFoldDB" id="A0A6J4I2E5"/>
<proteinExistence type="predicted"/>
<feature type="compositionally biased region" description="Basic and acidic residues" evidence="1">
    <location>
        <begin position="69"/>
        <end position="80"/>
    </location>
</feature>
<feature type="region of interest" description="Disordered" evidence="1">
    <location>
        <begin position="1"/>
        <end position="90"/>
    </location>
</feature>